<sequence length="444" mass="47225">MVHPPFALLDDCGATPGRPSSRLYGGFVREHRCTDPAKLDEVMAAVDSDMAAGLHAVVLADYEWGVKLQRPGGRVGADTGCDGGSALRLLMFSDMALLSREQADQWMASAVGQAGTTGQAGVALWRESLDEAAFHGAVDAIHQAIREGQTYQVNFTYRLCGQAVGTPATIYSQLRSRQPVRYGAFLALPAGGDVDFVLSCSPELFLRHAAGVITAQPMKGTAPRCPNAEDDRAMARWLALDVKNRAENLMIVDLLRNDMGRMAVPGSVRVPALFDVESHASVFQMTSTVQAAVRPDVGFADVLRATFPCGSITGAPKLQTMKLIEALESTPRGLYTGSIGWLERPADGRRCGDFCLSVAIRTLTLGPEMQGMREARLGVGAGIVLDSDAGSELAECRLKARFATAPSPWFDACQAGAEPSREGDGPAQVSPARATAFAHVTSSL</sequence>
<dbReference type="Proteomes" id="UP001293718">
    <property type="component" value="Unassembled WGS sequence"/>
</dbReference>
<dbReference type="InterPro" id="IPR019999">
    <property type="entry name" value="Anth_synth_I-like"/>
</dbReference>
<dbReference type="PRINTS" id="PR00095">
    <property type="entry name" value="ANTSNTHASEI"/>
</dbReference>
<dbReference type="EMBL" id="JAXOJX010000007">
    <property type="protein sequence ID" value="MDZ5456329.1"/>
    <property type="molecule type" value="Genomic_DNA"/>
</dbReference>
<dbReference type="Gene3D" id="3.60.120.10">
    <property type="entry name" value="Anthranilate synthase"/>
    <property type="match status" value="1"/>
</dbReference>
<organism evidence="2 3">
    <name type="scientific">Azohydromonas lata</name>
    <dbReference type="NCBI Taxonomy" id="45677"/>
    <lineage>
        <taxon>Bacteria</taxon>
        <taxon>Pseudomonadati</taxon>
        <taxon>Pseudomonadota</taxon>
        <taxon>Betaproteobacteria</taxon>
        <taxon>Burkholderiales</taxon>
        <taxon>Sphaerotilaceae</taxon>
        <taxon>Azohydromonas</taxon>
    </lineage>
</organism>
<name>A0ABU5IB39_9BURK</name>
<proteinExistence type="predicted"/>
<evidence type="ECO:0000259" key="1">
    <source>
        <dbReference type="Pfam" id="PF00425"/>
    </source>
</evidence>
<dbReference type="InterPro" id="IPR005801">
    <property type="entry name" value="ADC_synthase"/>
</dbReference>
<dbReference type="InterPro" id="IPR015890">
    <property type="entry name" value="Chorismate_C"/>
</dbReference>
<gene>
    <name evidence="2" type="ORF">SM757_07055</name>
</gene>
<reference evidence="2 3" key="1">
    <citation type="submission" date="2023-11" db="EMBL/GenBank/DDBJ databases">
        <title>Draft genome of Azohydromonas lata strain H1 (DSM1123), a polyhydroxyalkanoate producer.</title>
        <authorList>
            <person name="Traversa D."/>
            <person name="D'Addabbo P."/>
            <person name="Pazzani C."/>
            <person name="Manzari C."/>
            <person name="Chiara M."/>
            <person name="Scrascia M."/>
        </authorList>
    </citation>
    <scope>NUCLEOTIDE SEQUENCE [LARGE SCALE GENOMIC DNA]</scope>
    <source>
        <strain evidence="2 3">H1</strain>
    </source>
</reference>
<dbReference type="RefSeq" id="WP_322464922.1">
    <property type="nucleotide sequence ID" value="NZ_JAXOJX010000007.1"/>
</dbReference>
<comment type="caution">
    <text evidence="2">The sequence shown here is derived from an EMBL/GenBank/DDBJ whole genome shotgun (WGS) entry which is preliminary data.</text>
</comment>
<evidence type="ECO:0000313" key="3">
    <source>
        <dbReference type="Proteomes" id="UP001293718"/>
    </source>
</evidence>
<keyword evidence="3" id="KW-1185">Reference proteome</keyword>
<evidence type="ECO:0000313" key="2">
    <source>
        <dbReference type="EMBL" id="MDZ5456329.1"/>
    </source>
</evidence>
<dbReference type="SUPFAM" id="SSF56322">
    <property type="entry name" value="ADC synthase"/>
    <property type="match status" value="1"/>
</dbReference>
<dbReference type="PANTHER" id="PTHR11236">
    <property type="entry name" value="AMINOBENZOATE/ANTHRANILATE SYNTHASE"/>
    <property type="match status" value="1"/>
</dbReference>
<protein>
    <submittedName>
        <fullName evidence="2">Anthranilate synthase component I family protein</fullName>
    </submittedName>
</protein>
<feature type="domain" description="Chorismate-utilising enzyme C-terminal" evidence="1">
    <location>
        <begin position="131"/>
        <end position="399"/>
    </location>
</feature>
<accession>A0ABU5IB39</accession>
<dbReference type="PANTHER" id="PTHR11236:SF50">
    <property type="entry name" value="AMINODEOXYCHORISMATE SYNTHASE COMPONENT 1"/>
    <property type="match status" value="1"/>
</dbReference>
<dbReference type="Pfam" id="PF00425">
    <property type="entry name" value="Chorismate_bind"/>
    <property type="match status" value="1"/>
</dbReference>